<evidence type="ECO:0000313" key="5">
    <source>
        <dbReference type="Proteomes" id="UP000178509"/>
    </source>
</evidence>
<feature type="modified residue" description="4-aspartylphosphate" evidence="2">
    <location>
        <position position="53"/>
    </location>
</feature>
<accession>A0A1G2HK22</accession>
<dbReference type="PANTHER" id="PTHR44591">
    <property type="entry name" value="STRESS RESPONSE REGULATOR PROTEIN 1"/>
    <property type="match status" value="1"/>
</dbReference>
<dbReference type="STRING" id="1802164.A3H51_01425"/>
<dbReference type="Pfam" id="PF00072">
    <property type="entry name" value="Response_reg"/>
    <property type="match status" value="1"/>
</dbReference>
<dbReference type="EMBL" id="MHOJ01000009">
    <property type="protein sequence ID" value="OGZ62832.1"/>
    <property type="molecule type" value="Genomic_DNA"/>
</dbReference>
<comment type="caution">
    <text evidence="4">The sequence shown here is derived from an EMBL/GenBank/DDBJ whole genome shotgun (WGS) entry which is preliminary data.</text>
</comment>
<sequence length="119" mass="13178">MSKKVLLIENDPFLTGIYVDKFEEAGYAIEVSDNANDGIKKAQEHNPNIIVVDTDVPGMDGPELLHKLSSTNIPIVVFNNREDEVDFKKAKELGAIAYLIKSQYTSNEIVAEVDGIINK</sequence>
<dbReference type="AlphaFoldDB" id="A0A1G2HK22"/>
<dbReference type="PROSITE" id="PS50110">
    <property type="entry name" value="RESPONSE_REGULATORY"/>
    <property type="match status" value="1"/>
</dbReference>
<evidence type="ECO:0000313" key="4">
    <source>
        <dbReference type="EMBL" id="OGZ62832.1"/>
    </source>
</evidence>
<feature type="domain" description="Response regulatory" evidence="3">
    <location>
        <begin position="4"/>
        <end position="116"/>
    </location>
</feature>
<dbReference type="PANTHER" id="PTHR44591:SF23">
    <property type="entry name" value="CHEY SUBFAMILY"/>
    <property type="match status" value="1"/>
</dbReference>
<dbReference type="SUPFAM" id="SSF52172">
    <property type="entry name" value="CheY-like"/>
    <property type="match status" value="1"/>
</dbReference>
<gene>
    <name evidence="4" type="ORF">A3H51_01425</name>
</gene>
<name>A0A1G2HK22_9BACT</name>
<evidence type="ECO:0000259" key="3">
    <source>
        <dbReference type="PROSITE" id="PS50110"/>
    </source>
</evidence>
<dbReference type="SMART" id="SM00448">
    <property type="entry name" value="REC"/>
    <property type="match status" value="1"/>
</dbReference>
<evidence type="ECO:0000256" key="2">
    <source>
        <dbReference type="PROSITE-ProRule" id="PRU00169"/>
    </source>
</evidence>
<dbReference type="GO" id="GO:0000160">
    <property type="term" value="P:phosphorelay signal transduction system"/>
    <property type="evidence" value="ECO:0007669"/>
    <property type="project" value="InterPro"/>
</dbReference>
<evidence type="ECO:0000256" key="1">
    <source>
        <dbReference type="ARBA" id="ARBA00022553"/>
    </source>
</evidence>
<organism evidence="4 5">
    <name type="scientific">Candidatus Spechtbacteria bacterium RIFCSPLOWO2_02_FULL_38_8</name>
    <dbReference type="NCBI Taxonomy" id="1802164"/>
    <lineage>
        <taxon>Bacteria</taxon>
        <taxon>Candidatus Spechtiibacteriota</taxon>
    </lineage>
</organism>
<reference evidence="4 5" key="1">
    <citation type="journal article" date="2016" name="Nat. Commun.">
        <title>Thousands of microbial genomes shed light on interconnected biogeochemical processes in an aquifer system.</title>
        <authorList>
            <person name="Anantharaman K."/>
            <person name="Brown C.T."/>
            <person name="Hug L.A."/>
            <person name="Sharon I."/>
            <person name="Castelle C.J."/>
            <person name="Probst A.J."/>
            <person name="Thomas B.C."/>
            <person name="Singh A."/>
            <person name="Wilkins M.J."/>
            <person name="Karaoz U."/>
            <person name="Brodie E.L."/>
            <person name="Williams K.H."/>
            <person name="Hubbard S.S."/>
            <person name="Banfield J.F."/>
        </authorList>
    </citation>
    <scope>NUCLEOTIDE SEQUENCE [LARGE SCALE GENOMIC DNA]</scope>
</reference>
<keyword evidence="1 2" id="KW-0597">Phosphoprotein</keyword>
<dbReference type="Proteomes" id="UP000178509">
    <property type="component" value="Unassembled WGS sequence"/>
</dbReference>
<dbReference type="Gene3D" id="3.40.50.2300">
    <property type="match status" value="1"/>
</dbReference>
<dbReference type="InterPro" id="IPR050595">
    <property type="entry name" value="Bact_response_regulator"/>
</dbReference>
<protein>
    <recommendedName>
        <fullName evidence="3">Response regulatory domain-containing protein</fullName>
    </recommendedName>
</protein>
<proteinExistence type="predicted"/>
<dbReference type="InterPro" id="IPR011006">
    <property type="entry name" value="CheY-like_superfamily"/>
</dbReference>
<dbReference type="CDD" id="cd00156">
    <property type="entry name" value="REC"/>
    <property type="match status" value="1"/>
</dbReference>
<dbReference type="InterPro" id="IPR001789">
    <property type="entry name" value="Sig_transdc_resp-reg_receiver"/>
</dbReference>